<comment type="caution">
    <text evidence="1">The sequence shown here is derived from an EMBL/GenBank/DDBJ whole genome shotgun (WGS) entry which is preliminary data.</text>
</comment>
<protein>
    <submittedName>
        <fullName evidence="1">Uncharacterized protein</fullName>
    </submittedName>
</protein>
<evidence type="ECO:0000313" key="1">
    <source>
        <dbReference type="EMBL" id="TLQ43482.1"/>
    </source>
</evidence>
<dbReference type="OrthoDB" id="4215965at2"/>
<dbReference type="Proteomes" id="UP000305921">
    <property type="component" value="Unassembled WGS sequence"/>
</dbReference>
<dbReference type="AlphaFoldDB" id="A0A5R9E3G3"/>
<sequence length="195" mass="20001">MTQLGRYTGNVRDELSYASDHYRQASAGGSTATRSNMRRLDAVADTGALTTQVMTSVALYLRKGDVVTNLTFRSGATAAGTPTNYWFALYSSASTPALLAQTADQLTAAWAATTNKTLALSSPVTITEDGVYWAAVMVKATTPPSLVGVSTTASAGIISGEKPLAQTSGSSLTTTAPATIASPTTVATVPLVVAT</sequence>
<accession>A0A5R9E3G3</accession>
<organism evidence="1 2">
    <name type="scientific">Streptomyces marianii</name>
    <dbReference type="NCBI Taxonomy" id="1817406"/>
    <lineage>
        <taxon>Bacteria</taxon>
        <taxon>Bacillati</taxon>
        <taxon>Actinomycetota</taxon>
        <taxon>Actinomycetes</taxon>
        <taxon>Kitasatosporales</taxon>
        <taxon>Streptomycetaceae</taxon>
        <taxon>Streptomyces</taxon>
    </lineage>
</organism>
<proteinExistence type="predicted"/>
<dbReference type="RefSeq" id="WP_138052901.1">
    <property type="nucleotide sequence ID" value="NZ_VAWE01000001.1"/>
</dbReference>
<evidence type="ECO:0000313" key="2">
    <source>
        <dbReference type="Proteomes" id="UP000305921"/>
    </source>
</evidence>
<gene>
    <name evidence="1" type="ORF">FEF34_10285</name>
</gene>
<name>A0A5R9E3G3_9ACTN</name>
<keyword evidence="2" id="KW-1185">Reference proteome</keyword>
<dbReference type="EMBL" id="VAWE01000001">
    <property type="protein sequence ID" value="TLQ43482.1"/>
    <property type="molecule type" value="Genomic_DNA"/>
</dbReference>
<reference evidence="1 2" key="1">
    <citation type="submission" date="2019-05" db="EMBL/GenBank/DDBJ databases">
        <title>Streptomyces marianii sp. nov., a novel marine actinomycete from southern coast of India.</title>
        <authorList>
            <person name="Iniyan A.M."/>
            <person name="Wink J."/>
            <person name="Ramprasad E."/>
            <person name="Ramana C.V."/>
            <person name="Bunk B."/>
            <person name="Sproer C."/>
            <person name="Joseph F.-J.R.S."/>
            <person name="Vincent S.G.P."/>
        </authorList>
    </citation>
    <scope>NUCLEOTIDE SEQUENCE [LARGE SCALE GENOMIC DNA]</scope>
    <source>
        <strain evidence="1 2">ICN19</strain>
    </source>
</reference>